<keyword evidence="3" id="KW-1185">Reference proteome</keyword>
<dbReference type="STRING" id="1390249.BHU72_04280"/>
<dbReference type="PANTHER" id="PTHR43777">
    <property type="entry name" value="MOLYBDENUM COFACTOR CYTIDYLYLTRANSFERASE"/>
    <property type="match status" value="1"/>
</dbReference>
<name>A0A1E5L5R5_9FIRM</name>
<proteinExistence type="predicted"/>
<dbReference type="AlphaFoldDB" id="A0A1E5L5R5"/>
<dbReference type="OrthoDB" id="285216at2"/>
<dbReference type="GO" id="GO:0016779">
    <property type="term" value="F:nucleotidyltransferase activity"/>
    <property type="evidence" value="ECO:0007669"/>
    <property type="project" value="UniProtKB-ARBA"/>
</dbReference>
<dbReference type="RefSeq" id="WP_069702145.1">
    <property type="nucleotide sequence ID" value="NZ_MJAT01000022.1"/>
</dbReference>
<comment type="caution">
    <text evidence="2">The sequence shown here is derived from an EMBL/GenBank/DDBJ whole genome shotgun (WGS) entry which is preliminary data.</text>
</comment>
<dbReference type="Gene3D" id="3.90.550.10">
    <property type="entry name" value="Spore Coat Polysaccharide Biosynthesis Protein SpsA, Chain A"/>
    <property type="match status" value="1"/>
</dbReference>
<protein>
    <recommendedName>
        <fullName evidence="1">MobA-like NTP transferase domain-containing protein</fullName>
    </recommendedName>
</protein>
<gene>
    <name evidence="2" type="ORF">BHU72_04280</name>
</gene>
<accession>A0A1E5L5R5</accession>
<evidence type="ECO:0000313" key="3">
    <source>
        <dbReference type="Proteomes" id="UP000095255"/>
    </source>
</evidence>
<feature type="domain" description="MobA-like NTP transferase" evidence="1">
    <location>
        <begin position="5"/>
        <end position="157"/>
    </location>
</feature>
<dbReference type="InterPro" id="IPR025877">
    <property type="entry name" value="MobA-like_NTP_Trfase"/>
</dbReference>
<dbReference type="SUPFAM" id="SSF53448">
    <property type="entry name" value="Nucleotide-diphospho-sugar transferases"/>
    <property type="match status" value="1"/>
</dbReference>
<dbReference type="EMBL" id="MJAT01000022">
    <property type="protein sequence ID" value="OEH85319.1"/>
    <property type="molecule type" value="Genomic_DNA"/>
</dbReference>
<dbReference type="Proteomes" id="UP000095255">
    <property type="component" value="Unassembled WGS sequence"/>
</dbReference>
<dbReference type="CDD" id="cd04182">
    <property type="entry name" value="GT_2_like_f"/>
    <property type="match status" value="1"/>
</dbReference>
<dbReference type="PANTHER" id="PTHR43777:SF1">
    <property type="entry name" value="MOLYBDENUM COFACTOR CYTIDYLYLTRANSFERASE"/>
    <property type="match status" value="1"/>
</dbReference>
<evidence type="ECO:0000313" key="2">
    <source>
        <dbReference type="EMBL" id="OEH85319.1"/>
    </source>
</evidence>
<dbReference type="InterPro" id="IPR029044">
    <property type="entry name" value="Nucleotide-diphossugar_trans"/>
</dbReference>
<evidence type="ECO:0000259" key="1">
    <source>
        <dbReference type="Pfam" id="PF12804"/>
    </source>
</evidence>
<sequence length="194" mass="21811">MKVEGVILAAGLSSRAIVYKMELDFGGKTLIERSIEAIYDLCDQVIVVGGYKIEVIRELTKRFSRVKVVENPAYAKGMFTSVKAGLVATTAEKVLFTPGDYPLITPKTCEIMLHKEGEVVVPLWKGKKGHPIVLRRSLINEILLEPDDSNLKAILRRKIAAFVDVNDPGILIDIDTMSDYNNIIERYKDFFQHK</sequence>
<organism evidence="2 3">
    <name type="scientific">Desulfuribacillus stibiiarsenatis</name>
    <dbReference type="NCBI Taxonomy" id="1390249"/>
    <lineage>
        <taxon>Bacteria</taxon>
        <taxon>Bacillati</taxon>
        <taxon>Bacillota</taxon>
        <taxon>Desulfuribacillia</taxon>
        <taxon>Desulfuribacillales</taxon>
        <taxon>Desulfuribacillaceae</taxon>
        <taxon>Desulfuribacillus</taxon>
    </lineage>
</organism>
<reference evidence="2 3" key="1">
    <citation type="submission" date="2016-09" db="EMBL/GenBank/DDBJ databases">
        <title>Desulfuribacillus arsenicus sp. nov., an obligately anaerobic, dissimilatory arsenic- and antimonate-reducing bacterium isolated from anoxic sediments.</title>
        <authorList>
            <person name="Abin C.A."/>
            <person name="Hollibaugh J.T."/>
        </authorList>
    </citation>
    <scope>NUCLEOTIDE SEQUENCE [LARGE SCALE GENOMIC DNA]</scope>
    <source>
        <strain evidence="2 3">MLFW-2</strain>
    </source>
</reference>
<dbReference type="Pfam" id="PF12804">
    <property type="entry name" value="NTP_transf_3"/>
    <property type="match status" value="1"/>
</dbReference>